<dbReference type="AlphaFoldDB" id="A0A401PW76"/>
<dbReference type="GO" id="GO:0005516">
    <property type="term" value="F:calmodulin binding"/>
    <property type="evidence" value="ECO:0007669"/>
    <property type="project" value="UniProtKB-KW"/>
</dbReference>
<keyword evidence="4" id="KW-0518">Myosin</keyword>
<dbReference type="PANTHER" id="PTHR34969">
    <property type="entry name" value="OS01G0621700 PROTEIN"/>
    <property type="match status" value="1"/>
</dbReference>
<comment type="similarity">
    <text evidence="4">Belongs to the TRAFAC class myosin-kinesin ATPase superfamily. Myosin family.</text>
</comment>
<evidence type="ECO:0000256" key="2">
    <source>
        <dbReference type="ARBA" id="ARBA00022860"/>
    </source>
</evidence>
<dbReference type="GO" id="GO:0016459">
    <property type="term" value="C:myosin complex"/>
    <property type="evidence" value="ECO:0007669"/>
    <property type="project" value="UniProtKB-KW"/>
</dbReference>
<dbReference type="PANTHER" id="PTHR34969:SF1">
    <property type="entry name" value="TH1 DOMAIN-CONTAINING PROTEIN"/>
    <property type="match status" value="1"/>
</dbReference>
<evidence type="ECO:0000259" key="8">
    <source>
        <dbReference type="PROSITE" id="PS51757"/>
    </source>
</evidence>
<evidence type="ECO:0000259" key="7">
    <source>
        <dbReference type="PROSITE" id="PS51456"/>
    </source>
</evidence>
<dbReference type="GO" id="GO:0003779">
    <property type="term" value="F:actin binding"/>
    <property type="evidence" value="ECO:0007669"/>
    <property type="project" value="UniProtKB-KW"/>
</dbReference>
<feature type="domain" description="SH3" evidence="6">
    <location>
        <begin position="361"/>
        <end position="418"/>
    </location>
</feature>
<proteinExistence type="inferred from homology"/>
<feature type="non-terminal residue" evidence="9">
    <location>
        <position position="1"/>
    </location>
</feature>
<dbReference type="STRING" id="75743.A0A401PW76"/>
<evidence type="ECO:0000259" key="6">
    <source>
        <dbReference type="PROSITE" id="PS50002"/>
    </source>
</evidence>
<dbReference type="SUPFAM" id="SSF50044">
    <property type="entry name" value="SH3-domain"/>
    <property type="match status" value="1"/>
</dbReference>
<dbReference type="GO" id="GO:0005524">
    <property type="term" value="F:ATP binding"/>
    <property type="evidence" value="ECO:0007669"/>
    <property type="project" value="InterPro"/>
</dbReference>
<dbReference type="InterPro" id="IPR036028">
    <property type="entry name" value="SH3-like_dom_sf"/>
</dbReference>
<dbReference type="PROSITE" id="PS50002">
    <property type="entry name" value="SH3"/>
    <property type="match status" value="1"/>
</dbReference>
<keyword evidence="4" id="KW-0505">Motor protein</keyword>
<evidence type="ECO:0000256" key="5">
    <source>
        <dbReference type="SAM" id="MobiDB-lite"/>
    </source>
</evidence>
<dbReference type="CDD" id="cd11827">
    <property type="entry name" value="SH3_MyoIe_If_like"/>
    <property type="match status" value="1"/>
</dbReference>
<sequence length="418" mass="47738">YAILTPETWPRWRGDDRQGAQHLLRSVNMDADQYQMGKSKVFIKNPESRRRNSINRNFVGDYLGIEDRPELRQFLGKRERIDFADSITKFDRRFKSIKRDLILSSKCIYLIGREKVKKGPEKGQIKEILKRKIDIQNITAVSMSTRQDDFFVLHEVEYDSVLESIFKTEFVSLLCKRTEELTHQKLQLNFADSIHFKIKKEGWGGGGTRTLIFSRGQGEMVLIKPAGKSLNISIGDGLPKNSKPTRKGVVESRGFKKAPPTRSAPLPPSGQCRNGAPRFSQNNQIRQDQTYSKPMKGPRLSTVSSEMPSLPKQGATTKARRTTNANANMEFMQVPDQGVAGMQRRRSISQRPLPGRPKPQTQRPRCRALYQYTGQDVDEISFNVNDIIDILLEDPSGWWKGRIFGKEGLFPGNYVEKM</sequence>
<evidence type="ECO:0000313" key="9">
    <source>
        <dbReference type="EMBL" id="GCB77313.1"/>
    </source>
</evidence>
<dbReference type="PROSITE" id="PS51456">
    <property type="entry name" value="MYOSIN_MOTOR"/>
    <property type="match status" value="1"/>
</dbReference>
<dbReference type="InterPro" id="IPR035507">
    <property type="entry name" value="Ie/If_SH3"/>
</dbReference>
<dbReference type="SUPFAM" id="SSF52540">
    <property type="entry name" value="P-loop containing nucleoside triphosphate hydrolases"/>
    <property type="match status" value="1"/>
</dbReference>
<dbReference type="OrthoDB" id="9048342at2759"/>
<evidence type="ECO:0008006" key="11">
    <source>
        <dbReference type="Google" id="ProtNLM"/>
    </source>
</evidence>
<organism evidence="9 10">
    <name type="scientific">Scyliorhinus torazame</name>
    <name type="common">Cloudy catshark</name>
    <name type="synonym">Catulus torazame</name>
    <dbReference type="NCBI Taxonomy" id="75743"/>
    <lineage>
        <taxon>Eukaryota</taxon>
        <taxon>Metazoa</taxon>
        <taxon>Chordata</taxon>
        <taxon>Craniata</taxon>
        <taxon>Vertebrata</taxon>
        <taxon>Chondrichthyes</taxon>
        <taxon>Elasmobranchii</taxon>
        <taxon>Galeomorphii</taxon>
        <taxon>Galeoidea</taxon>
        <taxon>Carcharhiniformes</taxon>
        <taxon>Scyliorhinidae</taxon>
        <taxon>Scyliorhinus</taxon>
    </lineage>
</organism>
<dbReference type="OMA" id="LEMEMIT"/>
<feature type="domain" description="Myosin motor" evidence="7">
    <location>
        <begin position="1"/>
        <end position="57"/>
    </location>
</feature>
<dbReference type="InterPro" id="IPR001609">
    <property type="entry name" value="Myosin_head_motor_dom-like"/>
</dbReference>
<feature type="region of interest" description="Disordered" evidence="5">
    <location>
        <begin position="345"/>
        <end position="364"/>
    </location>
</feature>
<feature type="domain" description="TH1" evidence="8">
    <location>
        <begin position="47"/>
        <end position="236"/>
    </location>
</feature>
<dbReference type="Pfam" id="PF06017">
    <property type="entry name" value="Myosin_TH1"/>
    <property type="match status" value="1"/>
</dbReference>
<gene>
    <name evidence="9" type="ORF">scyTo_0019268</name>
</gene>
<protein>
    <recommendedName>
        <fullName evidence="11">SH3 domain-containing protein</fullName>
    </recommendedName>
</protein>
<evidence type="ECO:0000256" key="1">
    <source>
        <dbReference type="ARBA" id="ARBA00022443"/>
    </source>
</evidence>
<accession>A0A401PW76</accession>
<reference evidence="9 10" key="1">
    <citation type="journal article" date="2018" name="Nat. Ecol. Evol.">
        <title>Shark genomes provide insights into elasmobranch evolution and the origin of vertebrates.</title>
        <authorList>
            <person name="Hara Y"/>
            <person name="Yamaguchi K"/>
            <person name="Onimaru K"/>
            <person name="Kadota M"/>
            <person name="Koyanagi M"/>
            <person name="Keeley SD"/>
            <person name="Tatsumi K"/>
            <person name="Tanaka K"/>
            <person name="Motone F"/>
            <person name="Kageyama Y"/>
            <person name="Nozu R"/>
            <person name="Adachi N"/>
            <person name="Nishimura O"/>
            <person name="Nakagawa R"/>
            <person name="Tanegashima C"/>
            <person name="Kiyatake I"/>
            <person name="Matsumoto R"/>
            <person name="Murakumo K"/>
            <person name="Nishida K"/>
            <person name="Terakita A"/>
            <person name="Kuratani S"/>
            <person name="Sato K"/>
            <person name="Hyodo S Kuraku.S."/>
        </authorList>
    </citation>
    <scope>NUCLEOTIDE SEQUENCE [LARGE SCALE GENOMIC DNA]</scope>
</reference>
<evidence type="ECO:0000256" key="3">
    <source>
        <dbReference type="PROSITE-ProRule" id="PRU00192"/>
    </source>
</evidence>
<dbReference type="Gene3D" id="3.30.70.1590">
    <property type="match status" value="1"/>
</dbReference>
<dbReference type="InterPro" id="IPR010926">
    <property type="entry name" value="Myosin_TH1"/>
</dbReference>
<name>A0A401PW76_SCYTO</name>
<keyword evidence="4" id="KW-0009">Actin-binding</keyword>
<dbReference type="FunFam" id="2.30.30.40:FF:000072">
    <property type="entry name" value="Unconventional Myosin IB"/>
    <property type="match status" value="1"/>
</dbReference>
<keyword evidence="2" id="KW-0112">Calmodulin-binding</keyword>
<comment type="caution">
    <text evidence="4">Lacks conserved residue(s) required for the propagation of feature annotation.</text>
</comment>
<dbReference type="PRINTS" id="PR00452">
    <property type="entry name" value="SH3DOMAIN"/>
</dbReference>
<feature type="compositionally biased region" description="Polar residues" evidence="5">
    <location>
        <begin position="279"/>
        <end position="292"/>
    </location>
</feature>
<dbReference type="PROSITE" id="PS51757">
    <property type="entry name" value="TH1"/>
    <property type="match status" value="1"/>
</dbReference>
<dbReference type="Gene3D" id="2.30.30.40">
    <property type="entry name" value="SH3 Domains"/>
    <property type="match status" value="1"/>
</dbReference>
<dbReference type="EMBL" id="BFAA01014156">
    <property type="protein sequence ID" value="GCB77313.1"/>
    <property type="molecule type" value="Genomic_DNA"/>
</dbReference>
<keyword evidence="1 3" id="KW-0728">SH3 domain</keyword>
<evidence type="ECO:0000313" key="10">
    <source>
        <dbReference type="Proteomes" id="UP000288216"/>
    </source>
</evidence>
<evidence type="ECO:0000256" key="4">
    <source>
        <dbReference type="PROSITE-ProRule" id="PRU00782"/>
    </source>
</evidence>
<dbReference type="InterPro" id="IPR001452">
    <property type="entry name" value="SH3_domain"/>
</dbReference>
<comment type="caution">
    <text evidence="9">The sequence shown here is derived from an EMBL/GenBank/DDBJ whole genome shotgun (WGS) entry which is preliminary data.</text>
</comment>
<dbReference type="GO" id="GO:0003774">
    <property type="term" value="F:cytoskeletal motor activity"/>
    <property type="evidence" value="ECO:0007669"/>
    <property type="project" value="InterPro"/>
</dbReference>
<dbReference type="Proteomes" id="UP000288216">
    <property type="component" value="Unassembled WGS sequence"/>
</dbReference>
<dbReference type="InterPro" id="IPR027417">
    <property type="entry name" value="P-loop_NTPase"/>
</dbReference>
<feature type="region of interest" description="Disordered" evidence="5">
    <location>
        <begin position="233"/>
        <end position="320"/>
    </location>
</feature>
<keyword evidence="10" id="KW-1185">Reference proteome</keyword>
<dbReference type="Pfam" id="PF00018">
    <property type="entry name" value="SH3_1"/>
    <property type="match status" value="1"/>
</dbReference>
<dbReference type="SMART" id="SM00326">
    <property type="entry name" value="SH3"/>
    <property type="match status" value="1"/>
</dbReference>